<accession>A0AAV9WLK5</accession>
<evidence type="ECO:0000256" key="1">
    <source>
        <dbReference type="ARBA" id="ARBA00022737"/>
    </source>
</evidence>
<sequence>MSDRQGDLTVGTSVCWKLGRERFERKIPEEESLPEDQQSDRLRKFFKKYPLYQAFNSCNEIKNLAAEKYGGEERQNKIGTLLETLDTFKDVVDGLLSCAPESISAVWLGLGMIIKIVSDDLVTCKVIVDAFDSIITITQFSLLAEKRYLHNISHDDQTLKTESMEHAAFGKIQDLICAIFDFSWHAQYHLSPRWDKEISKSNSDSQRFGDKVKDSMAKTGHKIKKAAQTIGSKFREAIIGDIKAKHEEIQGLYTEIQGLCLTLFQEATASHNQDVLDKLNRALRETEVQVSQGVYKIQDSIKESRELLLAAMETNTEKITDEIKEGNETVVAAVEATIQNSTDIIVENITAVLGPQKDILDAYLEIFQGSSASENFFVGLKNRKVVDSALTANSWVLNNKTYQSWRDPGILEQRRVLYLNARKGHGKTMTMLSAYEDLLGYHASCETALVLRFFFKLGDTELQSGLTALESLFLQLISRVKEGSPGDSTRKNLNEILCNRIGVEIDDYKRMSSKEKCKIIQGSFRAVSSAFNIRAYVVLDAIDECQDRAEVRLLDHLERLVSSADSQIRVLVSVREEIDIKEELARSGVPEFEILAVATEDTAKEMEDFLKGKLAGIIKTRIKDQENTASIAAEMERYLPSIRRKVQGDFAYANMVVATLREPSKVSLKARIINLPSSVEEIYRQSLQRMKASERHLIIFALRWIAWSFSDVTALQIAEHYRGVYRDPYEDEEAYEVDDYLNIAQDPEIRETINHLQTVGRDFFTFVGDTEPITVHLTVREWVKKPLNLEKVIPNTELQAKVLNSIGGNFVFEVQIPANGVPAGHHELSELFNAEESHIAIASDCLRALLNPKFQQCYEPWSPPQYERDKWQKSFETFGVPLLVNIDPHKVPPSSELKPRYEVLAVMKHLDVLKQFYSQQKFWSDPKWMTLRRLFDEFTNQRRNFSWYLWHSWYLASERGSLQHARQYSSYLIKKPLGNETYEFYDQLYQHAMSPLEFLIKEYPYLIEVYCYIDAPLPRDLIPPHRIFLHDDQGPLVLRGLRLRFAHDTFGLVGTSHAFDPTKIGPAGLYAATWCYKSIMEEIDIPEDEMTRGLEFFIRKNPKLLVPAAIWMVFLTTYACGLEYLSFVRRKKFGSFWTTLGEAGNETSTFFKIKPERILQTPDRGLPVLYKEFMAKPTIVNILNIIRLEANNCQPTGSRNRDGLDATFANVIQFCLERARYRTGHIDFVFLTLLLRLGAQPNAESHLEDLFIIVFKELDQGLESSPIVKGSEFLEFFELLLNKGYGILDALRQAMFGAARIRWLDLLKILIEAQPTLVDQVDQSGRSIMHLLFINDALDSFKAVDLIPFFEEIYKVRPGLVNAQDNKSRAPLSYAVEACYLEGVQVLLKHGADIHDDDELGHTALHNLCSRQAYGPSWCGSDDCTYFEQDVLILSALESASINMDSRTKTLATPLAIALQYQSFTFISIFLQHLRESRCSGESYSSTLLYCDIDNRNILHYAMAREELTCPSARDGFSKVVTTVFSSLSKEQRQYLLNSRDLSQGFTPLHEAAKRGYTFLAQLFLWYDADPNVECLEGYTAMHYLIKDGFEKDLPGVCPHFSPLIFSRTLPGEEPGDTKTDDDFMVSLFGDTVATSGSSTALATLRSVAIERG</sequence>
<dbReference type="Proteomes" id="UP001370758">
    <property type="component" value="Unassembled WGS sequence"/>
</dbReference>
<dbReference type="PROSITE" id="PS50088">
    <property type="entry name" value="ANK_REPEAT"/>
    <property type="match status" value="2"/>
</dbReference>
<reference evidence="4 5" key="1">
    <citation type="submission" date="2023-08" db="EMBL/GenBank/DDBJ databases">
        <authorList>
            <person name="Palmer J.M."/>
        </authorList>
    </citation>
    <scope>NUCLEOTIDE SEQUENCE [LARGE SCALE GENOMIC DNA]</scope>
    <source>
        <strain evidence="4 5">TWF481</strain>
    </source>
</reference>
<feature type="domain" description="Nephrocystin 3-like N-terminal" evidence="3">
    <location>
        <begin position="394"/>
        <end position="575"/>
    </location>
</feature>
<dbReference type="EMBL" id="JAVHJL010000001">
    <property type="protein sequence ID" value="KAK6511169.1"/>
    <property type="molecule type" value="Genomic_DNA"/>
</dbReference>
<keyword evidence="5" id="KW-1185">Reference proteome</keyword>
<dbReference type="Pfam" id="PF24883">
    <property type="entry name" value="NPHP3_N"/>
    <property type="match status" value="1"/>
</dbReference>
<dbReference type="Pfam" id="PF00023">
    <property type="entry name" value="Ank"/>
    <property type="match status" value="1"/>
</dbReference>
<organism evidence="4 5">
    <name type="scientific">Arthrobotrys musiformis</name>
    <dbReference type="NCBI Taxonomy" id="47236"/>
    <lineage>
        <taxon>Eukaryota</taxon>
        <taxon>Fungi</taxon>
        <taxon>Dikarya</taxon>
        <taxon>Ascomycota</taxon>
        <taxon>Pezizomycotina</taxon>
        <taxon>Orbiliomycetes</taxon>
        <taxon>Orbiliales</taxon>
        <taxon>Orbiliaceae</taxon>
        <taxon>Arthrobotrys</taxon>
    </lineage>
</organism>
<evidence type="ECO:0000259" key="3">
    <source>
        <dbReference type="Pfam" id="PF24883"/>
    </source>
</evidence>
<name>A0AAV9WLK5_9PEZI</name>
<proteinExistence type="predicted"/>
<evidence type="ECO:0000256" key="2">
    <source>
        <dbReference type="PROSITE-ProRule" id="PRU00023"/>
    </source>
</evidence>
<dbReference type="SMART" id="SM00248">
    <property type="entry name" value="ANK"/>
    <property type="match status" value="3"/>
</dbReference>
<dbReference type="InterPro" id="IPR056884">
    <property type="entry name" value="NPHP3-like_N"/>
</dbReference>
<dbReference type="InterPro" id="IPR002110">
    <property type="entry name" value="Ankyrin_rpt"/>
</dbReference>
<keyword evidence="2" id="KW-0040">ANK repeat</keyword>
<feature type="repeat" description="ANK" evidence="2">
    <location>
        <begin position="1367"/>
        <end position="1399"/>
    </location>
</feature>
<comment type="caution">
    <text evidence="4">The sequence shown here is derived from an EMBL/GenBank/DDBJ whole genome shotgun (WGS) entry which is preliminary data.</text>
</comment>
<protein>
    <recommendedName>
        <fullName evidence="3">Nephrocystin 3-like N-terminal domain-containing protein</fullName>
    </recommendedName>
</protein>
<evidence type="ECO:0000313" key="4">
    <source>
        <dbReference type="EMBL" id="KAK6511169.1"/>
    </source>
</evidence>
<dbReference type="SUPFAM" id="SSF48403">
    <property type="entry name" value="Ankyrin repeat"/>
    <property type="match status" value="1"/>
</dbReference>
<evidence type="ECO:0000313" key="5">
    <source>
        <dbReference type="Proteomes" id="UP001370758"/>
    </source>
</evidence>
<keyword evidence="1" id="KW-0677">Repeat</keyword>
<dbReference type="PANTHER" id="PTHR10039:SF16">
    <property type="entry name" value="GPI INOSITOL-DEACYLASE"/>
    <property type="match status" value="1"/>
</dbReference>
<dbReference type="Gene3D" id="1.25.40.20">
    <property type="entry name" value="Ankyrin repeat-containing domain"/>
    <property type="match status" value="2"/>
</dbReference>
<gene>
    <name evidence="4" type="ORF">TWF481_000091</name>
</gene>
<dbReference type="InterPro" id="IPR036770">
    <property type="entry name" value="Ankyrin_rpt-contain_sf"/>
</dbReference>
<feature type="repeat" description="ANK" evidence="2">
    <location>
        <begin position="1544"/>
        <end position="1576"/>
    </location>
</feature>
<dbReference type="PANTHER" id="PTHR10039">
    <property type="entry name" value="AMELOGENIN"/>
    <property type="match status" value="1"/>
</dbReference>
<dbReference type="PROSITE" id="PS50297">
    <property type="entry name" value="ANK_REP_REGION"/>
    <property type="match status" value="2"/>
</dbReference>